<dbReference type="InterPro" id="IPR010994">
    <property type="entry name" value="RuvA_2-like"/>
</dbReference>
<dbReference type="GO" id="GO:0003677">
    <property type="term" value="F:DNA binding"/>
    <property type="evidence" value="ECO:0007669"/>
    <property type="project" value="UniProtKB-KW"/>
</dbReference>
<feature type="compositionally biased region" description="Basic and acidic residues" evidence="1">
    <location>
        <begin position="209"/>
        <end position="220"/>
    </location>
</feature>
<evidence type="ECO:0000313" key="5">
    <source>
        <dbReference type="Proteomes" id="UP000694501"/>
    </source>
</evidence>
<reference evidence="4" key="1">
    <citation type="submission" date="2021-06" db="EMBL/GenBank/DDBJ databases">
        <title>Sequencing of actinobacteria type strains.</title>
        <authorList>
            <person name="Nguyen G.-S."/>
            <person name="Wentzel A."/>
        </authorList>
    </citation>
    <scope>NUCLEOTIDE SEQUENCE</scope>
    <source>
        <strain evidence="4">P38-E01</strain>
    </source>
</reference>
<dbReference type="Pfam" id="PF10531">
    <property type="entry name" value="SLBB"/>
    <property type="match status" value="1"/>
</dbReference>
<dbReference type="Pfam" id="PF12836">
    <property type="entry name" value="HHH_3"/>
    <property type="match status" value="1"/>
</dbReference>
<keyword evidence="4" id="KW-0238">DNA-binding</keyword>
<feature type="compositionally biased region" description="Basic residues" evidence="1">
    <location>
        <begin position="14"/>
        <end position="27"/>
    </location>
</feature>
<keyword evidence="2" id="KW-0812">Transmembrane</keyword>
<feature type="domain" description="Soluble ligand binding" evidence="3">
    <location>
        <begin position="336"/>
        <end position="389"/>
    </location>
</feature>
<feature type="region of interest" description="Disordered" evidence="1">
    <location>
        <begin position="1"/>
        <end position="50"/>
    </location>
</feature>
<dbReference type="GO" id="GO:0015627">
    <property type="term" value="C:type II protein secretion system complex"/>
    <property type="evidence" value="ECO:0007669"/>
    <property type="project" value="TreeGrafter"/>
</dbReference>
<sequence length="477" mass="48340">MTSRSQVDSAGPGRTRRARRGAQRRHSGGGPESRRVLRARAGDGAAGLSEAESVARARAAVLFAQSPTVRGGADAALRTGAEAGRPGPPALGKPACSGEQSCVPGTVPTLHAWSRGCRVVARSSPASPLEPFLGRTRGARILSRAEAIAEARAAVRRSRRVSAGAAQAGLNAAREEPADEAVSASFQSAQRAAPVGGQRGGGQASGVARRRDGLARREAPEDPPTTQLVGPEPVLRQAERLRAAFSERLPLWCRTRCGLNLKALAALAVVLVVAIGLALHHLWSGRAEPIAAPGLTAEEESGETQGMLAPTPSTGSAGADGGAGSAAGASGKSLLVDVVGEVRKPGVHRLPAGSRVEDALRAAGGVTSGASPEGLNRARPVADGEQIVVAEQGEEVSPGSGGSGPSPPSAPAVGGVVSLNSATAEQLETLPGIGPVLAQQIVEFRTNQGGFSSVEQLREVSGIGDHRYATLRPLVGP</sequence>
<dbReference type="GO" id="GO:0015628">
    <property type="term" value="P:protein secretion by the type II secretion system"/>
    <property type="evidence" value="ECO:0007669"/>
    <property type="project" value="TreeGrafter"/>
</dbReference>
<dbReference type="Gene3D" id="1.10.150.320">
    <property type="entry name" value="Photosystem II 12 kDa extrinsic protein"/>
    <property type="match status" value="1"/>
</dbReference>
<dbReference type="InterPro" id="IPR019554">
    <property type="entry name" value="Soluble_ligand-bd"/>
</dbReference>
<dbReference type="SUPFAM" id="SSF47781">
    <property type="entry name" value="RuvA domain 2-like"/>
    <property type="match status" value="1"/>
</dbReference>
<evidence type="ECO:0000313" key="4">
    <source>
        <dbReference type="EMBL" id="MBU7599034.1"/>
    </source>
</evidence>
<dbReference type="PANTHER" id="PTHR21180:SF32">
    <property type="entry name" value="ENDONUCLEASE_EXONUCLEASE_PHOSPHATASE FAMILY DOMAIN-CONTAINING PROTEIN 1"/>
    <property type="match status" value="1"/>
</dbReference>
<protein>
    <submittedName>
        <fullName evidence="4">ComEA family DNA-binding protein</fullName>
    </submittedName>
</protein>
<feature type="region of interest" description="Disordered" evidence="1">
    <location>
        <begin position="296"/>
        <end position="326"/>
    </location>
</feature>
<evidence type="ECO:0000256" key="1">
    <source>
        <dbReference type="SAM" id="MobiDB-lite"/>
    </source>
</evidence>
<keyword evidence="2" id="KW-0472">Membrane</keyword>
<name>A0A949JMT0_9ACTN</name>
<keyword evidence="2" id="KW-1133">Transmembrane helix</keyword>
<dbReference type="InterPro" id="IPR051675">
    <property type="entry name" value="Endo/Exo/Phosphatase_dom_1"/>
</dbReference>
<dbReference type="EMBL" id="JAELVF020000001">
    <property type="protein sequence ID" value="MBU7599034.1"/>
    <property type="molecule type" value="Genomic_DNA"/>
</dbReference>
<feature type="region of interest" description="Disordered" evidence="1">
    <location>
        <begin position="68"/>
        <end position="100"/>
    </location>
</feature>
<dbReference type="AlphaFoldDB" id="A0A949JMT0"/>
<gene>
    <name evidence="4" type="ORF">JGS22_015815</name>
</gene>
<dbReference type="Gene3D" id="3.10.560.10">
    <property type="entry name" value="Outer membrane lipoprotein wza domain like"/>
    <property type="match status" value="1"/>
</dbReference>
<evidence type="ECO:0000259" key="3">
    <source>
        <dbReference type="Pfam" id="PF10531"/>
    </source>
</evidence>
<proteinExistence type="predicted"/>
<dbReference type="Proteomes" id="UP000694501">
    <property type="component" value="Unassembled WGS sequence"/>
</dbReference>
<feature type="region of interest" description="Disordered" evidence="1">
    <location>
        <begin position="394"/>
        <end position="413"/>
    </location>
</feature>
<evidence type="ECO:0000256" key="2">
    <source>
        <dbReference type="SAM" id="Phobius"/>
    </source>
</evidence>
<organism evidence="4 5">
    <name type="scientific">Streptomyces tardus</name>
    <dbReference type="NCBI Taxonomy" id="2780544"/>
    <lineage>
        <taxon>Bacteria</taxon>
        <taxon>Bacillati</taxon>
        <taxon>Actinomycetota</taxon>
        <taxon>Actinomycetes</taxon>
        <taxon>Kitasatosporales</taxon>
        <taxon>Streptomycetaceae</taxon>
        <taxon>Streptomyces</taxon>
    </lineage>
</organism>
<feature type="region of interest" description="Disordered" evidence="1">
    <location>
        <begin position="169"/>
        <end position="230"/>
    </location>
</feature>
<dbReference type="PANTHER" id="PTHR21180">
    <property type="entry name" value="ENDONUCLEASE/EXONUCLEASE/PHOSPHATASE FAMILY DOMAIN-CONTAINING PROTEIN 1"/>
    <property type="match status" value="1"/>
</dbReference>
<accession>A0A949JMT0</accession>
<feature type="transmembrane region" description="Helical" evidence="2">
    <location>
        <begin position="264"/>
        <end position="283"/>
    </location>
</feature>
<comment type="caution">
    <text evidence="4">The sequence shown here is derived from an EMBL/GenBank/DDBJ whole genome shotgun (WGS) entry which is preliminary data.</text>
</comment>
<keyword evidence="5" id="KW-1185">Reference proteome</keyword>